<keyword evidence="1" id="KW-0812">Transmembrane</keyword>
<keyword evidence="1" id="KW-1133">Transmembrane helix</keyword>
<comment type="caution">
    <text evidence="2">The sequence shown here is derived from an EMBL/GenBank/DDBJ whole genome shotgun (WGS) entry which is preliminary data.</text>
</comment>
<accession>A0A2N6VIE9</accession>
<proteinExistence type="predicted"/>
<dbReference type="SUPFAM" id="SSF103473">
    <property type="entry name" value="MFS general substrate transporter"/>
    <property type="match status" value="1"/>
</dbReference>
<sequence>MGRQHRIDFATALSARIGNRRVTRIAGGLVTILALFAALDGVHGWAWLVLATMFSVCSSLLYIPGIAYFSNLLGPRQTD</sequence>
<name>A0A2N6VIE9_9MICO</name>
<feature type="non-terminal residue" evidence="2">
    <location>
        <position position="79"/>
    </location>
</feature>
<evidence type="ECO:0000313" key="3">
    <source>
        <dbReference type="Proteomes" id="UP000235598"/>
    </source>
</evidence>
<feature type="transmembrane region" description="Helical" evidence="1">
    <location>
        <begin position="21"/>
        <end position="39"/>
    </location>
</feature>
<dbReference type="InterPro" id="IPR036259">
    <property type="entry name" value="MFS_trans_sf"/>
</dbReference>
<evidence type="ECO:0000256" key="1">
    <source>
        <dbReference type="SAM" id="Phobius"/>
    </source>
</evidence>
<dbReference type="Proteomes" id="UP000235598">
    <property type="component" value="Unassembled WGS sequence"/>
</dbReference>
<reference evidence="2 3" key="1">
    <citation type="submission" date="2017-09" db="EMBL/GenBank/DDBJ databases">
        <title>Bacterial strain isolated from the female urinary microbiota.</title>
        <authorList>
            <person name="Thomas-White K."/>
            <person name="Kumar N."/>
            <person name="Forster S."/>
            <person name="Putonti C."/>
            <person name="Lawley T."/>
            <person name="Wolfe A.J."/>
        </authorList>
    </citation>
    <scope>NUCLEOTIDE SEQUENCE [LARGE SCALE GENOMIC DNA]</scope>
    <source>
        <strain evidence="2 3">UMB1301</strain>
    </source>
</reference>
<gene>
    <name evidence="2" type="ORF">CJ199_15610</name>
</gene>
<protein>
    <submittedName>
        <fullName evidence="2">Uncharacterized protein</fullName>
    </submittedName>
</protein>
<dbReference type="OrthoDB" id="4807791at2"/>
<keyword evidence="1" id="KW-0472">Membrane</keyword>
<dbReference type="RefSeq" id="WP_146004895.1">
    <property type="nucleotide sequence ID" value="NZ_PNHK01000666.1"/>
</dbReference>
<feature type="transmembrane region" description="Helical" evidence="1">
    <location>
        <begin position="45"/>
        <end position="69"/>
    </location>
</feature>
<dbReference type="AlphaFoldDB" id="A0A2N6VIE9"/>
<organism evidence="2 3">
    <name type="scientific">Brevibacterium paucivorans</name>
    <dbReference type="NCBI Taxonomy" id="170994"/>
    <lineage>
        <taxon>Bacteria</taxon>
        <taxon>Bacillati</taxon>
        <taxon>Actinomycetota</taxon>
        <taxon>Actinomycetes</taxon>
        <taxon>Micrococcales</taxon>
        <taxon>Brevibacteriaceae</taxon>
        <taxon>Brevibacterium</taxon>
    </lineage>
</organism>
<evidence type="ECO:0000313" key="2">
    <source>
        <dbReference type="EMBL" id="PMC98940.1"/>
    </source>
</evidence>
<dbReference type="EMBL" id="PNHK01000666">
    <property type="protein sequence ID" value="PMC98940.1"/>
    <property type="molecule type" value="Genomic_DNA"/>
</dbReference>